<organism evidence="1 2">
    <name type="scientific">Candidatus Yanofskybacteria bacterium CG10_big_fil_rev_8_21_14_0_10_37_15</name>
    <dbReference type="NCBI Taxonomy" id="1975097"/>
    <lineage>
        <taxon>Bacteria</taxon>
        <taxon>Candidatus Yanofskyibacteriota</taxon>
    </lineage>
</organism>
<dbReference type="Gene3D" id="3.40.50.1820">
    <property type="entry name" value="alpha/beta hydrolase"/>
    <property type="match status" value="1"/>
</dbReference>
<dbReference type="AlphaFoldDB" id="A0A2H0R5F2"/>
<name>A0A2H0R5F2_9BACT</name>
<dbReference type="Proteomes" id="UP000230208">
    <property type="component" value="Unassembled WGS sequence"/>
</dbReference>
<comment type="caution">
    <text evidence="1">The sequence shown here is derived from an EMBL/GenBank/DDBJ whole genome shotgun (WGS) entry which is preliminary data.</text>
</comment>
<dbReference type="EMBL" id="PCXP01000021">
    <property type="protein sequence ID" value="PIR41758.1"/>
    <property type="molecule type" value="Genomic_DNA"/>
</dbReference>
<dbReference type="Pfam" id="PF00756">
    <property type="entry name" value="Esterase"/>
    <property type="match status" value="1"/>
</dbReference>
<dbReference type="SUPFAM" id="SSF53474">
    <property type="entry name" value="alpha/beta-Hydrolases"/>
    <property type="match status" value="1"/>
</dbReference>
<evidence type="ECO:0000313" key="1">
    <source>
        <dbReference type="EMBL" id="PIR41758.1"/>
    </source>
</evidence>
<dbReference type="InterPro" id="IPR000801">
    <property type="entry name" value="Esterase-like"/>
</dbReference>
<gene>
    <name evidence="1" type="ORF">COV30_01825</name>
</gene>
<sequence>MRKEILLNSVVFMLLFAGMTVLVSGQDPEIEVRKRFSEFGRIEEQFFVSSIDAQIRPFVLFEPDNGFIDSILIFLPPAGGSNENSRWIVPNIFFEEVLSNIKGTALLFFEPRLLTSGYANTFYVDTPNSPTGESDVLDAIEKAESLFGRRLDKYLAGGSMGGIGALTIPLRHPGKFKGAYAMAPAINLAEEYFFLEKTAVRGSILDIIKNDLEKLFDGPPTEANAHLWQLGDVEHLAKKMPYTRNPPAVSRSNLLYIFITHGDEDDSIPFSNFQKFLEIYEELEESGTDIVLFPFDINEANHTDGRVFSPISVVMFPRSIKKFEQFFTKIWFKVPKRWEMELQVP</sequence>
<protein>
    <recommendedName>
        <fullName evidence="3">Peptidase S9 prolyl oligopeptidase catalytic domain-containing protein</fullName>
    </recommendedName>
</protein>
<evidence type="ECO:0008006" key="3">
    <source>
        <dbReference type="Google" id="ProtNLM"/>
    </source>
</evidence>
<dbReference type="InterPro" id="IPR029058">
    <property type="entry name" value="AB_hydrolase_fold"/>
</dbReference>
<reference evidence="1 2" key="1">
    <citation type="submission" date="2017-09" db="EMBL/GenBank/DDBJ databases">
        <title>Depth-based differentiation of microbial function through sediment-hosted aquifers and enrichment of novel symbionts in the deep terrestrial subsurface.</title>
        <authorList>
            <person name="Probst A.J."/>
            <person name="Ladd B."/>
            <person name="Jarett J.K."/>
            <person name="Geller-Mcgrath D.E."/>
            <person name="Sieber C.M."/>
            <person name="Emerson J.B."/>
            <person name="Anantharaman K."/>
            <person name="Thomas B.C."/>
            <person name="Malmstrom R."/>
            <person name="Stieglmeier M."/>
            <person name="Klingl A."/>
            <person name="Woyke T."/>
            <person name="Ryan C.M."/>
            <person name="Banfield J.F."/>
        </authorList>
    </citation>
    <scope>NUCLEOTIDE SEQUENCE [LARGE SCALE GENOMIC DNA]</scope>
    <source>
        <strain evidence="1">CG10_big_fil_rev_8_21_14_0_10_37_15</strain>
    </source>
</reference>
<evidence type="ECO:0000313" key="2">
    <source>
        <dbReference type="Proteomes" id="UP000230208"/>
    </source>
</evidence>
<accession>A0A2H0R5F2</accession>
<proteinExistence type="predicted"/>